<name>A0ABR3XYK7_9PEZI</name>
<dbReference type="SUPFAM" id="SSF88697">
    <property type="entry name" value="PUA domain-like"/>
    <property type="match status" value="1"/>
</dbReference>
<gene>
    <name evidence="2" type="ORF">Daus18300_001290</name>
</gene>
<evidence type="ECO:0000313" key="3">
    <source>
        <dbReference type="Proteomes" id="UP001583177"/>
    </source>
</evidence>
<evidence type="ECO:0000313" key="2">
    <source>
        <dbReference type="EMBL" id="KAL1880678.1"/>
    </source>
</evidence>
<accession>A0ABR3XYK7</accession>
<feature type="region of interest" description="Disordered" evidence="1">
    <location>
        <begin position="88"/>
        <end position="114"/>
    </location>
</feature>
<organism evidence="2 3">
    <name type="scientific">Diaporthe australafricana</name>
    <dbReference type="NCBI Taxonomy" id="127596"/>
    <lineage>
        <taxon>Eukaryota</taxon>
        <taxon>Fungi</taxon>
        <taxon>Dikarya</taxon>
        <taxon>Ascomycota</taxon>
        <taxon>Pezizomycotina</taxon>
        <taxon>Sordariomycetes</taxon>
        <taxon>Sordariomycetidae</taxon>
        <taxon>Diaporthales</taxon>
        <taxon>Diaporthaceae</taxon>
        <taxon>Diaporthe</taxon>
    </lineage>
</organism>
<sequence>MSSQGRRHEAPMHHEPVFQKKYFWQPAVQDRPHHDPDHAGFCLHNLETGFYEAMRLGLRHSSEESVPQSRRVRIKDLSEDVQFRKLSIPRSNSYDGSAEQTPLPRIPTNESLGSRSSDASVWVSDTGWNVTKLLGLSDAIRTTLYRGKMLTLTELEELSFILDMMLADEIDNKVASTNPAPGQASKITFSTIQSTRLDKLLSDIIHVCEAKGIPTRPIATEVGLGSEIETARSLQKHWRARFKSEYFALDKHRLDNLLSNALQDVSFSDVPSNGLGMWLRNDTPGTPTLALSEVEGNLHFTPGTWWLNIGCAHRDGIVGAAFERPTKGRYGVAVLPLLTGSEERLPDGRIEYCRRGAQREMHYSLVTQVGQRMKVLRGFRLKSLFAPVAGLRYDGLYILRSWDLKLDPATDVYTMRLILERKPGQRPMDQVLHIPRPSQLDDWALYEKLEKERIKKTEGDARLTEWMIRRDKEKIERDHWRRSRAFKSEIRLNSQRVSGAGAAGLEQLYRRKLSDIDTDLLPHSEVPEGEDEER</sequence>
<dbReference type="InterPro" id="IPR036987">
    <property type="entry name" value="SRA-YDG_sf"/>
</dbReference>
<dbReference type="Gene3D" id="2.30.280.10">
    <property type="entry name" value="SRA-YDG"/>
    <property type="match status" value="1"/>
</dbReference>
<reference evidence="2 3" key="1">
    <citation type="journal article" date="2024" name="IMA Fungus">
        <title>IMA Genome - F19 : A genome assembly and annotation guide to empower mycologists, including annotated draft genome sequences of Ceratocystis pirilliformis, Diaporthe australafricana, Fusarium ophioides, Paecilomyces lecythidis, and Sporothrix stenoceras.</title>
        <authorList>
            <person name="Aylward J."/>
            <person name="Wilson A.M."/>
            <person name="Visagie C.M."/>
            <person name="Spraker J."/>
            <person name="Barnes I."/>
            <person name="Buitendag C."/>
            <person name="Ceriani C."/>
            <person name="Del Mar Angel L."/>
            <person name="du Plessis D."/>
            <person name="Fuchs T."/>
            <person name="Gasser K."/>
            <person name="Kramer D."/>
            <person name="Li W."/>
            <person name="Munsamy K."/>
            <person name="Piso A."/>
            <person name="Price J.L."/>
            <person name="Sonnekus B."/>
            <person name="Thomas C."/>
            <person name="van der Nest A."/>
            <person name="van Dijk A."/>
            <person name="van Heerden A."/>
            <person name="van Vuuren N."/>
            <person name="Yilmaz N."/>
            <person name="Duong T.A."/>
            <person name="van der Merwe N.A."/>
            <person name="Wingfield M.J."/>
            <person name="Wingfield B.D."/>
        </authorList>
    </citation>
    <scope>NUCLEOTIDE SEQUENCE [LARGE SCALE GENOMIC DNA]</scope>
    <source>
        <strain evidence="2 3">CMW 18300</strain>
    </source>
</reference>
<evidence type="ECO:0000256" key="1">
    <source>
        <dbReference type="SAM" id="MobiDB-lite"/>
    </source>
</evidence>
<evidence type="ECO:0008006" key="4">
    <source>
        <dbReference type="Google" id="ProtNLM"/>
    </source>
</evidence>
<comment type="caution">
    <text evidence="2">The sequence shown here is derived from an EMBL/GenBank/DDBJ whole genome shotgun (WGS) entry which is preliminary data.</text>
</comment>
<dbReference type="InterPro" id="IPR015947">
    <property type="entry name" value="PUA-like_sf"/>
</dbReference>
<feature type="compositionally biased region" description="Polar residues" evidence="1">
    <location>
        <begin position="89"/>
        <end position="100"/>
    </location>
</feature>
<dbReference type="EMBL" id="JAWRVE010000007">
    <property type="protein sequence ID" value="KAL1880678.1"/>
    <property type="molecule type" value="Genomic_DNA"/>
</dbReference>
<proteinExistence type="predicted"/>
<dbReference type="Proteomes" id="UP001583177">
    <property type="component" value="Unassembled WGS sequence"/>
</dbReference>
<protein>
    <recommendedName>
        <fullName evidence="4">YDG domain-containing protein</fullName>
    </recommendedName>
</protein>
<keyword evidence="3" id="KW-1185">Reference proteome</keyword>